<proteinExistence type="predicted"/>
<dbReference type="KEGG" id="ggr:HKW67_19270"/>
<evidence type="ECO:0000313" key="2">
    <source>
        <dbReference type="Proteomes" id="UP000500938"/>
    </source>
</evidence>
<accession>A0A6M4IUQ6</accession>
<organism evidence="1 2">
    <name type="scientific">Gemmatimonas groenlandica</name>
    <dbReference type="NCBI Taxonomy" id="2732249"/>
    <lineage>
        <taxon>Bacteria</taxon>
        <taxon>Pseudomonadati</taxon>
        <taxon>Gemmatimonadota</taxon>
        <taxon>Gemmatimonadia</taxon>
        <taxon>Gemmatimonadales</taxon>
        <taxon>Gemmatimonadaceae</taxon>
        <taxon>Gemmatimonas</taxon>
    </lineage>
</organism>
<dbReference type="RefSeq" id="WP_171226934.1">
    <property type="nucleotide sequence ID" value="NZ_CP053085.1"/>
</dbReference>
<gene>
    <name evidence="1" type="ORF">HKW67_19270</name>
</gene>
<dbReference type="AlphaFoldDB" id="A0A6M4IUQ6"/>
<sequence length="107" mass="11743">MRSLWRGDEFLGRIHPELPGDGDDTLFGMLDPSAALLPGIAITQQTMRDWPGTPVFQHVDSHAAVRAHAHREEMSDGSMQQRCEDAGVSFSGWCVLVGLATPSREAR</sequence>
<keyword evidence="2" id="KW-1185">Reference proteome</keyword>
<dbReference type="Proteomes" id="UP000500938">
    <property type="component" value="Chromosome"/>
</dbReference>
<reference evidence="1 2" key="1">
    <citation type="submission" date="2020-05" db="EMBL/GenBank/DDBJ databases">
        <title>Complete genome sequence of Gemmatimonas greenlandica TET16.</title>
        <authorList>
            <person name="Zeng Y."/>
        </authorList>
    </citation>
    <scope>NUCLEOTIDE SEQUENCE [LARGE SCALE GENOMIC DNA]</scope>
    <source>
        <strain evidence="1 2">TET16</strain>
    </source>
</reference>
<protein>
    <submittedName>
        <fullName evidence="1">Uncharacterized protein</fullName>
    </submittedName>
</protein>
<dbReference type="EMBL" id="CP053085">
    <property type="protein sequence ID" value="QJR37499.1"/>
    <property type="molecule type" value="Genomic_DNA"/>
</dbReference>
<evidence type="ECO:0000313" key="1">
    <source>
        <dbReference type="EMBL" id="QJR37499.1"/>
    </source>
</evidence>
<name>A0A6M4IUQ6_9BACT</name>